<feature type="transmembrane region" description="Helical" evidence="6">
    <location>
        <begin position="372"/>
        <end position="391"/>
    </location>
</feature>
<evidence type="ECO:0000256" key="6">
    <source>
        <dbReference type="SAM" id="Phobius"/>
    </source>
</evidence>
<evidence type="ECO:0000256" key="5">
    <source>
        <dbReference type="ARBA" id="ARBA00023136"/>
    </source>
</evidence>
<feature type="transmembrane region" description="Helical" evidence="6">
    <location>
        <begin position="341"/>
        <end position="366"/>
    </location>
</feature>
<dbReference type="InterPro" id="IPR011701">
    <property type="entry name" value="MFS"/>
</dbReference>
<proteinExistence type="predicted"/>
<gene>
    <name evidence="7" type="ORF">SAMN05216298_0445</name>
</gene>
<dbReference type="Pfam" id="PF07690">
    <property type="entry name" value="MFS_1"/>
    <property type="match status" value="1"/>
</dbReference>
<dbReference type="EMBL" id="FNGF01000001">
    <property type="protein sequence ID" value="SDK53456.1"/>
    <property type="molecule type" value="Genomic_DNA"/>
</dbReference>
<keyword evidence="8" id="KW-1185">Reference proteome</keyword>
<evidence type="ECO:0000256" key="4">
    <source>
        <dbReference type="ARBA" id="ARBA00022989"/>
    </source>
</evidence>
<evidence type="ECO:0000256" key="2">
    <source>
        <dbReference type="ARBA" id="ARBA00022475"/>
    </source>
</evidence>
<evidence type="ECO:0000256" key="3">
    <source>
        <dbReference type="ARBA" id="ARBA00022692"/>
    </source>
</evidence>
<organism evidence="7 8">
    <name type="scientific">Glycomyces sambucus</name>
    <dbReference type="NCBI Taxonomy" id="380244"/>
    <lineage>
        <taxon>Bacteria</taxon>
        <taxon>Bacillati</taxon>
        <taxon>Actinomycetota</taxon>
        <taxon>Actinomycetes</taxon>
        <taxon>Glycomycetales</taxon>
        <taxon>Glycomycetaceae</taxon>
        <taxon>Glycomyces</taxon>
    </lineage>
</organism>
<dbReference type="InterPro" id="IPR036259">
    <property type="entry name" value="MFS_trans_sf"/>
</dbReference>
<dbReference type="STRING" id="380244.SAMN05216298_0445"/>
<dbReference type="Proteomes" id="UP000198662">
    <property type="component" value="Unassembled WGS sequence"/>
</dbReference>
<feature type="transmembrane region" description="Helical" evidence="6">
    <location>
        <begin position="283"/>
        <end position="301"/>
    </location>
</feature>
<evidence type="ECO:0000256" key="1">
    <source>
        <dbReference type="ARBA" id="ARBA00004651"/>
    </source>
</evidence>
<feature type="transmembrane region" description="Helical" evidence="6">
    <location>
        <begin position="222"/>
        <end position="246"/>
    </location>
</feature>
<feature type="transmembrane region" description="Helical" evidence="6">
    <location>
        <begin position="21"/>
        <end position="39"/>
    </location>
</feature>
<sequence length="416" mass="42572">MTDRTAPLRNRRFLTVIGGEGLSMTGDAAFAVSLAWLVLQSTGSAGALTGVLLAQTLPRGALLLIGGSVTDRLSPRTVMIACHLLRAAAAAAVAGLVLAESWELWHLYALAVVMGVAGAFFTPAAESVVPQLIPPAHYARGNAIQSVTEQVSFLVGPLAGGLLTTAYGAGIAIGANAVTFAAAALTCLAIPGHQDEPTAPASLLRHLTEGLRYAWKSPSMRVVLLVVSAATLSYSGLFAIGLPVLARSLGDSALGLSILISAWGAGQLIGALAAAVTGLPRRWGVLIIGMTLAEGAVFILLGQVGGIWWAASLLLVLGIGVAYSSDVALPTFIQTTTPHHLLARVNSILAFTRTVFEPLSIAMLGLVLQHSIPWGFAAAALPVLLVGALLLTGPNARALSTTGADQRRASAESAAV</sequence>
<dbReference type="PANTHER" id="PTHR23513:SF6">
    <property type="entry name" value="MAJOR FACILITATOR SUPERFAMILY ASSOCIATED DOMAIN-CONTAINING PROTEIN"/>
    <property type="match status" value="1"/>
</dbReference>
<dbReference type="GO" id="GO:0005886">
    <property type="term" value="C:plasma membrane"/>
    <property type="evidence" value="ECO:0007669"/>
    <property type="project" value="UniProtKB-SubCell"/>
</dbReference>
<dbReference type="AlphaFoldDB" id="A0A1G9CPE8"/>
<keyword evidence="4 6" id="KW-1133">Transmembrane helix</keyword>
<feature type="transmembrane region" description="Helical" evidence="6">
    <location>
        <begin position="307"/>
        <end position="329"/>
    </location>
</feature>
<reference evidence="8" key="1">
    <citation type="submission" date="2016-10" db="EMBL/GenBank/DDBJ databases">
        <authorList>
            <person name="Varghese N."/>
            <person name="Submissions S."/>
        </authorList>
    </citation>
    <scope>NUCLEOTIDE SEQUENCE [LARGE SCALE GENOMIC DNA]</scope>
    <source>
        <strain evidence="8">CGMCC 4.3147</strain>
    </source>
</reference>
<evidence type="ECO:0000313" key="8">
    <source>
        <dbReference type="Proteomes" id="UP000198662"/>
    </source>
</evidence>
<keyword evidence="3 6" id="KW-0812">Transmembrane</keyword>
<keyword evidence="5 6" id="KW-0472">Membrane</keyword>
<dbReference type="PANTHER" id="PTHR23513">
    <property type="entry name" value="INTEGRAL MEMBRANE EFFLUX PROTEIN-RELATED"/>
    <property type="match status" value="1"/>
</dbReference>
<name>A0A1G9CPE8_9ACTN</name>
<protein>
    <submittedName>
        <fullName evidence="7">Transmembrane secretion effector</fullName>
    </submittedName>
</protein>
<dbReference type="OrthoDB" id="69054at2"/>
<comment type="subcellular location">
    <subcellularLocation>
        <location evidence="1">Cell membrane</location>
        <topology evidence="1">Multi-pass membrane protein</topology>
    </subcellularLocation>
</comment>
<feature type="transmembrane region" description="Helical" evidence="6">
    <location>
        <begin position="252"/>
        <end position="276"/>
    </location>
</feature>
<evidence type="ECO:0000313" key="7">
    <source>
        <dbReference type="EMBL" id="SDK53456.1"/>
    </source>
</evidence>
<dbReference type="Gene3D" id="1.20.1250.20">
    <property type="entry name" value="MFS general substrate transporter like domains"/>
    <property type="match status" value="1"/>
</dbReference>
<dbReference type="SUPFAM" id="SSF103473">
    <property type="entry name" value="MFS general substrate transporter"/>
    <property type="match status" value="1"/>
</dbReference>
<dbReference type="CDD" id="cd06173">
    <property type="entry name" value="MFS_MefA_like"/>
    <property type="match status" value="1"/>
</dbReference>
<dbReference type="RefSeq" id="WP_091041998.1">
    <property type="nucleotide sequence ID" value="NZ_FNGF01000001.1"/>
</dbReference>
<feature type="transmembrane region" description="Helical" evidence="6">
    <location>
        <begin position="78"/>
        <end position="99"/>
    </location>
</feature>
<accession>A0A1G9CPE8</accession>
<dbReference type="GO" id="GO:0022857">
    <property type="term" value="F:transmembrane transporter activity"/>
    <property type="evidence" value="ECO:0007669"/>
    <property type="project" value="InterPro"/>
</dbReference>
<keyword evidence="2" id="KW-1003">Cell membrane</keyword>
<feature type="transmembrane region" description="Helical" evidence="6">
    <location>
        <begin position="105"/>
        <end position="125"/>
    </location>
</feature>